<dbReference type="Proteomes" id="UP001050975">
    <property type="component" value="Unassembled WGS sequence"/>
</dbReference>
<evidence type="ECO:0000313" key="1">
    <source>
        <dbReference type="EMBL" id="GET39976.1"/>
    </source>
</evidence>
<dbReference type="AlphaFoldDB" id="A0AAV3XEW6"/>
<dbReference type="RefSeq" id="WP_226585693.1">
    <property type="nucleotide sequence ID" value="NZ_BLAY01000079.1"/>
</dbReference>
<keyword evidence="2" id="KW-1185">Reference proteome</keyword>
<organism evidence="1 2">
    <name type="scientific">Microseira wollei NIES-4236</name>
    <dbReference type="NCBI Taxonomy" id="2530354"/>
    <lineage>
        <taxon>Bacteria</taxon>
        <taxon>Bacillati</taxon>
        <taxon>Cyanobacteriota</taxon>
        <taxon>Cyanophyceae</taxon>
        <taxon>Oscillatoriophycideae</taxon>
        <taxon>Aerosakkonematales</taxon>
        <taxon>Aerosakkonemataceae</taxon>
        <taxon>Microseira</taxon>
    </lineage>
</organism>
<gene>
    <name evidence="1" type="ORF">MiSe_47490</name>
</gene>
<sequence length="180" mass="20522">MNDNNLDRENSSIIRDLNANNSSAVDRAVEYASQIIPRRSGSLSYGNMSLPASVKRAIAIGDANSVQVELDFLRSALTLVRKTQLQDLADYCENYRQRSKEDRDTKALESKMSRAKAAQEQIDRTFEDLIETIVRKKLEAAATISNDKIRELRIKQLERDFETFSNLQKHLVEKLMNIVS</sequence>
<comment type="caution">
    <text evidence="1">The sequence shown here is derived from an EMBL/GenBank/DDBJ whole genome shotgun (WGS) entry which is preliminary data.</text>
</comment>
<accession>A0AAV3XEW6</accession>
<reference evidence="1" key="1">
    <citation type="submission" date="2019-10" db="EMBL/GenBank/DDBJ databases">
        <title>Draft genome sequece of Microseira wollei NIES-4236.</title>
        <authorList>
            <person name="Yamaguchi H."/>
            <person name="Suzuki S."/>
            <person name="Kawachi M."/>
        </authorList>
    </citation>
    <scope>NUCLEOTIDE SEQUENCE</scope>
    <source>
        <strain evidence="1">NIES-4236</strain>
    </source>
</reference>
<evidence type="ECO:0000313" key="2">
    <source>
        <dbReference type="Proteomes" id="UP001050975"/>
    </source>
</evidence>
<protein>
    <submittedName>
        <fullName evidence="1">Uncharacterized protein</fullName>
    </submittedName>
</protein>
<name>A0AAV3XEW6_9CYAN</name>
<proteinExistence type="predicted"/>
<dbReference type="EMBL" id="BLAY01000079">
    <property type="protein sequence ID" value="GET39976.1"/>
    <property type="molecule type" value="Genomic_DNA"/>
</dbReference>